<dbReference type="STRING" id="2025994.A0A2T3AHF5"/>
<evidence type="ECO:0000256" key="2">
    <source>
        <dbReference type="ARBA" id="ARBA00022552"/>
    </source>
</evidence>
<dbReference type="FunCoup" id="A0A2T3AHF5">
    <property type="interactions" value="15"/>
</dbReference>
<dbReference type="SUPFAM" id="SSF53335">
    <property type="entry name" value="S-adenosyl-L-methionine-dependent methyltransferases"/>
    <property type="match status" value="1"/>
</dbReference>
<keyword evidence="3 8" id="KW-0489">Methyltransferase</keyword>
<evidence type="ECO:0000313" key="9">
    <source>
        <dbReference type="Proteomes" id="UP000241462"/>
    </source>
</evidence>
<dbReference type="OrthoDB" id="20105at2759"/>
<gene>
    <name evidence="8" type="ORF">BD289DRAFT_425406</name>
</gene>
<evidence type="ECO:0000256" key="5">
    <source>
        <dbReference type="ARBA" id="ARBA00022691"/>
    </source>
</evidence>
<keyword evidence="9" id="KW-1185">Reference proteome</keyword>
<dbReference type="InterPro" id="IPR029063">
    <property type="entry name" value="SAM-dependent_MTases_sf"/>
</dbReference>
<dbReference type="GO" id="GO:0008650">
    <property type="term" value="F:rRNA (uridine-2'-O-)-methyltransferase activity"/>
    <property type="evidence" value="ECO:0007669"/>
    <property type="project" value="TreeGrafter"/>
</dbReference>
<proteinExistence type="inferred from homology"/>
<evidence type="ECO:0000256" key="6">
    <source>
        <dbReference type="ARBA" id="ARBA00041184"/>
    </source>
</evidence>
<dbReference type="AlphaFoldDB" id="A0A2T3AHF5"/>
<comment type="similarity">
    <text evidence="1">Belongs to the class I-like SAM-binding methyltransferase superfamily. RNA methyltransferase RlmE family.</text>
</comment>
<feature type="domain" description="Ribosomal RNA methyltransferase FtsJ" evidence="7">
    <location>
        <begin position="92"/>
        <end position="369"/>
    </location>
</feature>
<evidence type="ECO:0000256" key="1">
    <source>
        <dbReference type="ARBA" id="ARBA00009258"/>
    </source>
</evidence>
<evidence type="ECO:0000313" key="8">
    <source>
        <dbReference type="EMBL" id="PSR97670.1"/>
    </source>
</evidence>
<evidence type="ECO:0000259" key="7">
    <source>
        <dbReference type="Pfam" id="PF01728"/>
    </source>
</evidence>
<dbReference type="PANTHER" id="PTHR10920:SF18">
    <property type="entry name" value="RRNA METHYLTRANSFERASE 2, MITOCHONDRIAL"/>
    <property type="match status" value="1"/>
</dbReference>
<evidence type="ECO:0000256" key="4">
    <source>
        <dbReference type="ARBA" id="ARBA00022679"/>
    </source>
</evidence>
<dbReference type="InterPro" id="IPR050082">
    <property type="entry name" value="RNA_methyltr_RlmE"/>
</dbReference>
<dbReference type="InParanoid" id="A0A2T3AHF5"/>
<dbReference type="InterPro" id="IPR015507">
    <property type="entry name" value="rRNA-MeTfrase_E"/>
</dbReference>
<protein>
    <recommendedName>
        <fullName evidence="6">rRNA methyltransferase 2, mitochondrial</fullName>
    </recommendedName>
</protein>
<keyword evidence="5" id="KW-0949">S-adenosyl-L-methionine</keyword>
<name>A0A2T3AHF5_9PEZI</name>
<keyword evidence="2" id="KW-0698">rRNA processing</keyword>
<evidence type="ECO:0000256" key="3">
    <source>
        <dbReference type="ARBA" id="ARBA00022603"/>
    </source>
</evidence>
<dbReference type="EMBL" id="KZ678389">
    <property type="protein sequence ID" value="PSR97670.1"/>
    <property type="molecule type" value="Genomic_DNA"/>
</dbReference>
<sequence length="387" mass="42255">MKHAVLRAGNGAGRRVVNSEVLSARPLSGLALATPTTTSRSWTCARCSGSSGNHSNNRLIPRTFIRASSSSSQWKQRQKGDKYVTAANVAGWKSRAAFKLLELNDQYKLFRPSQTVVDLGYAPGSWSQVAIDRVGPQGVVVGIDLIPAQPPRGVTGIQGNFLSPQVRRLFKDVLVEQVRRKRKERAMKKEAKAKAKAAAAAAAAAATATDADTAVKGSTAADEDESEVVLIDRPSYIDQEKQASHDIELAEAEAEESGRFVDVVLSDMCDPWPQETGFRNNTLSRPYRLMNTSGIALRDHVLSIDLCHAALSFASENLKAGGHFVCKFYQGGDDALFQKKLMKMFTTVKREKPDSSRRDSREAFFVALDRKGNVTLADVEARLSDRG</sequence>
<dbReference type="HAMAP" id="MF_01547">
    <property type="entry name" value="RNA_methyltr_E"/>
    <property type="match status" value="1"/>
</dbReference>
<accession>A0A2T3AHF5</accession>
<dbReference type="Pfam" id="PF01728">
    <property type="entry name" value="FtsJ"/>
    <property type="match status" value="1"/>
</dbReference>
<keyword evidence="4 8" id="KW-0808">Transferase</keyword>
<dbReference type="Gene3D" id="3.40.50.150">
    <property type="entry name" value="Vaccinia Virus protein VP39"/>
    <property type="match status" value="2"/>
</dbReference>
<organism evidence="8 9">
    <name type="scientific">Coniella lustricola</name>
    <dbReference type="NCBI Taxonomy" id="2025994"/>
    <lineage>
        <taxon>Eukaryota</taxon>
        <taxon>Fungi</taxon>
        <taxon>Dikarya</taxon>
        <taxon>Ascomycota</taxon>
        <taxon>Pezizomycotina</taxon>
        <taxon>Sordariomycetes</taxon>
        <taxon>Sordariomycetidae</taxon>
        <taxon>Diaporthales</taxon>
        <taxon>Schizoparmaceae</taxon>
        <taxon>Coniella</taxon>
    </lineage>
</organism>
<dbReference type="PANTHER" id="PTHR10920">
    <property type="entry name" value="RIBOSOMAL RNA METHYLTRANSFERASE"/>
    <property type="match status" value="1"/>
</dbReference>
<dbReference type="GO" id="GO:0005739">
    <property type="term" value="C:mitochondrion"/>
    <property type="evidence" value="ECO:0007669"/>
    <property type="project" value="TreeGrafter"/>
</dbReference>
<dbReference type="Proteomes" id="UP000241462">
    <property type="component" value="Unassembled WGS sequence"/>
</dbReference>
<dbReference type="InterPro" id="IPR002877">
    <property type="entry name" value="RNA_MeTrfase_FtsJ_dom"/>
</dbReference>
<reference evidence="8 9" key="1">
    <citation type="journal article" date="2018" name="Mycol. Prog.">
        <title>Coniella lustricola, a new species from submerged detritus.</title>
        <authorList>
            <person name="Raudabaugh D.B."/>
            <person name="Iturriaga T."/>
            <person name="Carver A."/>
            <person name="Mondo S."/>
            <person name="Pangilinan J."/>
            <person name="Lipzen A."/>
            <person name="He G."/>
            <person name="Amirebrahimi M."/>
            <person name="Grigoriev I.V."/>
            <person name="Miller A.N."/>
        </authorList>
    </citation>
    <scope>NUCLEOTIDE SEQUENCE [LARGE SCALE GENOMIC DNA]</scope>
    <source>
        <strain evidence="8 9">B22-T-1</strain>
    </source>
</reference>